<dbReference type="Pfam" id="PF12770">
    <property type="entry name" value="CHAT"/>
    <property type="match status" value="1"/>
</dbReference>
<protein>
    <submittedName>
        <fullName evidence="3">CHAT domain-containing protein</fullName>
    </submittedName>
</protein>
<sequence>MADRLLVDLDASGRASVSAWLDGDLPGPVGEPVTLNWPLTSDELEDLRWYLEDYLRAPFGVYEDRGSRIARRIPSWGRVMFTALFGSGPARDAYVQVRTRAAHPGSTEIVLRSAAPAWLGLPWELLCDPRLPTPLALDGVGLSRGLPAASLGNAFDVGGRQLRVLMVISRPDGARDVGYRMIARPLLRRLEAVRGRVEVEVLRPPTLEALAERLRTAREAGTPFQIVHFDGHGALTDEGVLVFERPGGGADHVGADRIARVLADARVPVVVLNACQSGAVGKELEAAVATRLLAGGASAVVAMSYSVYAVAAAEFMTAFYERLFAGDTIGEAVRAGRAQMARRPGRPSPKGELPLEDWAVPVHYLRREVRFPELRSAPASARPELSLEAALDRLRERGPGERDDPLAPEGEFVGRDALFHTLEAAARNRRVVVLHGPGGTGKTELAKAFGRWWRDTGGVGRPEWVIWHSFEPGVASFGLDGVVSAIGLRAYGADFARQNAETRRELVRDLLREHRLLVVWDNFESVASMPDPAGATPPLDDAARGELKDFLTEVAAGGRSVVLVTSRTPEHWLGDLRRVTVGGLSHDEAVEYADHVLLPFPAAAPRRADRAFAELLEWLDGHPLSMRLILPHLDTTDPAALLSALHGGTTLPAPPGGDRTTSLPASISYSLAHLDPEKRRLLAAVCLFQGVADARVLAEFSRHERTPRRFGGVDSRGWDTVLNRAAQVGLLTGLGRGMYRSHPALPAYLTERWRADDPAAYAAQRADAEEAMLFAVTGFAEWLRQELHADGASQAYRTLGLHLRTLGHLLGHSLACRLWINAKYLIQPLYLYWQRSGLSEEILAWSDRARLALEGPDGTPPLLGHPGGELWLLVARLQAGMLQILARFDAAEAVHAEILTMLEAHREPPREQLATAYDELGKLAQVRDRLDEAEQWFGRALALRKGSGDRPGEAEAYRKLGLAAQERKQWEEAERWLRRALAVTEEAGDRRGTADLFSDLGVVAVLRGRGNEAEQWYHRLRAAKEGAAAEHPRRRAHLCHKLGLLAMGGALLDEAGQWYREALAIEEQLGDRSAMAGTCSDLGRVAHAKGRLDEAEQWYLRCLTIEEALGDKRSISLTYHEMSGLAASRGRTGEALEWAVRSATLFDRFPHPSAGSRPRDLARLTGRLGMAALEQCWARVTGTPLPADVRQRIETHGSEERR</sequence>
<dbReference type="PANTHER" id="PTHR47691:SF3">
    <property type="entry name" value="HTH-TYPE TRANSCRIPTIONAL REGULATOR RV0890C-RELATED"/>
    <property type="match status" value="1"/>
</dbReference>
<gene>
    <name evidence="3" type="ORF">ACFPP6_26825</name>
</gene>
<dbReference type="Pfam" id="PF13424">
    <property type="entry name" value="TPR_12"/>
    <property type="match status" value="1"/>
</dbReference>
<dbReference type="Pfam" id="PF13374">
    <property type="entry name" value="TPR_10"/>
    <property type="match status" value="2"/>
</dbReference>
<dbReference type="InterPro" id="IPR024983">
    <property type="entry name" value="CHAT_dom"/>
</dbReference>
<evidence type="ECO:0000259" key="2">
    <source>
        <dbReference type="Pfam" id="PF12770"/>
    </source>
</evidence>
<dbReference type="Gene3D" id="1.25.40.10">
    <property type="entry name" value="Tetratricopeptide repeat domain"/>
    <property type="match status" value="1"/>
</dbReference>
<dbReference type="SUPFAM" id="SSF52540">
    <property type="entry name" value="P-loop containing nucleoside triphosphate hydrolases"/>
    <property type="match status" value="1"/>
</dbReference>
<feature type="domain" description="CHAT" evidence="2">
    <location>
        <begin position="166"/>
        <end position="347"/>
    </location>
</feature>
<keyword evidence="1" id="KW-0802">TPR repeat</keyword>
<feature type="repeat" description="TPR" evidence="1">
    <location>
        <begin position="914"/>
        <end position="947"/>
    </location>
</feature>
<dbReference type="SMART" id="SM00028">
    <property type="entry name" value="TPR"/>
    <property type="match status" value="5"/>
</dbReference>
<reference evidence="4" key="1">
    <citation type="journal article" date="2019" name="Int. J. Syst. Evol. Microbiol.">
        <title>The Global Catalogue of Microorganisms (GCM) 10K type strain sequencing project: providing services to taxonomists for standard genome sequencing and annotation.</title>
        <authorList>
            <consortium name="The Broad Institute Genomics Platform"/>
            <consortium name="The Broad Institute Genome Sequencing Center for Infectious Disease"/>
            <person name="Wu L."/>
            <person name="Ma J."/>
        </authorList>
    </citation>
    <scope>NUCLEOTIDE SEQUENCE [LARGE SCALE GENOMIC DNA]</scope>
    <source>
        <strain evidence="4">CGMCC 4.1641</strain>
    </source>
</reference>
<dbReference type="InterPro" id="IPR019734">
    <property type="entry name" value="TPR_rpt"/>
</dbReference>
<keyword evidence="4" id="KW-1185">Reference proteome</keyword>
<dbReference type="Proteomes" id="UP001596222">
    <property type="component" value="Unassembled WGS sequence"/>
</dbReference>
<evidence type="ECO:0000313" key="3">
    <source>
        <dbReference type="EMBL" id="MFC5148290.1"/>
    </source>
</evidence>
<name>A0ABW0A6U0_9ACTN</name>
<feature type="repeat" description="TPR" evidence="1">
    <location>
        <begin position="954"/>
        <end position="987"/>
    </location>
</feature>
<comment type="caution">
    <text evidence="3">The sequence shown here is derived from an EMBL/GenBank/DDBJ whole genome shotgun (WGS) entry which is preliminary data.</text>
</comment>
<dbReference type="InterPro" id="IPR027417">
    <property type="entry name" value="P-loop_NTPase"/>
</dbReference>
<evidence type="ECO:0000313" key="4">
    <source>
        <dbReference type="Proteomes" id="UP001596222"/>
    </source>
</evidence>
<dbReference type="EMBL" id="JBHSKJ010000017">
    <property type="protein sequence ID" value="MFC5148290.1"/>
    <property type="molecule type" value="Genomic_DNA"/>
</dbReference>
<organism evidence="3 4">
    <name type="scientific">Streptomyces aureoversilis</name>
    <dbReference type="NCBI Taxonomy" id="67277"/>
    <lineage>
        <taxon>Bacteria</taxon>
        <taxon>Bacillati</taxon>
        <taxon>Actinomycetota</taxon>
        <taxon>Actinomycetes</taxon>
        <taxon>Kitasatosporales</taxon>
        <taxon>Streptomycetaceae</taxon>
        <taxon>Streptomyces</taxon>
    </lineage>
</organism>
<dbReference type="RefSeq" id="WP_382047373.1">
    <property type="nucleotide sequence ID" value="NZ_JBHSKJ010000017.1"/>
</dbReference>
<dbReference type="PROSITE" id="PS50005">
    <property type="entry name" value="TPR"/>
    <property type="match status" value="2"/>
</dbReference>
<proteinExistence type="predicted"/>
<dbReference type="InterPro" id="IPR011990">
    <property type="entry name" value="TPR-like_helical_dom_sf"/>
</dbReference>
<dbReference type="Gene3D" id="3.40.50.300">
    <property type="entry name" value="P-loop containing nucleotide triphosphate hydrolases"/>
    <property type="match status" value="1"/>
</dbReference>
<dbReference type="Gene3D" id="3.40.50.1460">
    <property type="match status" value="1"/>
</dbReference>
<evidence type="ECO:0000256" key="1">
    <source>
        <dbReference type="PROSITE-ProRule" id="PRU00339"/>
    </source>
</evidence>
<dbReference type="PANTHER" id="PTHR47691">
    <property type="entry name" value="REGULATOR-RELATED"/>
    <property type="match status" value="1"/>
</dbReference>
<dbReference type="SUPFAM" id="SSF48452">
    <property type="entry name" value="TPR-like"/>
    <property type="match status" value="2"/>
</dbReference>
<accession>A0ABW0A6U0</accession>